<keyword evidence="2" id="KW-0378">Hydrolase</keyword>
<sequence length="329" mass="32982">MAGSEANGTIVAPFNPSDVSTYFANNLPAGEPKPSVYAYPVCGAPNPGPSSAKDVTGANVESTLDLEMAGSTAPGASIVEVYAATPCTSELNSAFASVLSPSYNTTVNNALSKVIAISNSWGATDCNDSTWMQYEMEASARGITVLASSGDNGNTPSPAPSFPASMSYDDFGTLAVGGSCTELSGTASSNGSGTTGIVTQSVWFNTPQAGNGSQGGVSKIFSEPDWQSTSSDANGVITGASSISGVPAGRGTPDIAGNGANMCIFLSTASTTGYYGVDGTSIASPLVAGQISVIDHSLGKPVGFVNPMLYGLGQEQYSGGLGAKPVFYS</sequence>
<dbReference type="Pfam" id="PF00082">
    <property type="entry name" value="Peptidase_S8"/>
    <property type="match status" value="1"/>
</dbReference>
<accession>T1BZ19</accession>
<reference evidence="5" key="2">
    <citation type="journal article" date="2014" name="ISME J.">
        <title>Microbial stratification in low pH oxic and suboxic macroscopic growths along an acid mine drainage.</title>
        <authorList>
            <person name="Mendez-Garcia C."/>
            <person name="Mesa V."/>
            <person name="Sprenger R.R."/>
            <person name="Richter M."/>
            <person name="Diez M.S."/>
            <person name="Solano J."/>
            <person name="Bargiela R."/>
            <person name="Golyshina O.V."/>
            <person name="Manteca A."/>
            <person name="Ramos J.L."/>
            <person name="Gallego J.R."/>
            <person name="Llorente I."/>
            <person name="Martins Dos Santos V.A."/>
            <person name="Jensen O.N."/>
            <person name="Pelaez A.I."/>
            <person name="Sanchez J."/>
            <person name="Ferrer M."/>
        </authorList>
    </citation>
    <scope>NUCLEOTIDE SEQUENCE</scope>
</reference>
<name>T1BZ19_9ZZZZ</name>
<dbReference type="PROSITE" id="PS51695">
    <property type="entry name" value="SEDOLISIN"/>
    <property type="match status" value="1"/>
</dbReference>
<protein>
    <submittedName>
        <fullName evidence="5">Peptidase S53 propeptide</fullName>
    </submittedName>
</protein>
<comment type="caution">
    <text evidence="5">The sequence shown here is derived from an EMBL/GenBank/DDBJ whole genome shotgun (WGS) entry which is preliminary data.</text>
</comment>
<keyword evidence="3" id="KW-0720">Serine protease</keyword>
<dbReference type="InterPro" id="IPR050819">
    <property type="entry name" value="Tripeptidyl-peptidase_I"/>
</dbReference>
<dbReference type="GO" id="GO:0008240">
    <property type="term" value="F:tripeptidyl-peptidase activity"/>
    <property type="evidence" value="ECO:0007669"/>
    <property type="project" value="TreeGrafter"/>
</dbReference>
<reference evidence="5" key="1">
    <citation type="submission" date="2013-08" db="EMBL/GenBank/DDBJ databases">
        <authorList>
            <person name="Mendez C."/>
            <person name="Richter M."/>
            <person name="Ferrer M."/>
            <person name="Sanchez J."/>
        </authorList>
    </citation>
    <scope>NUCLEOTIDE SEQUENCE</scope>
</reference>
<dbReference type="InterPro" id="IPR000209">
    <property type="entry name" value="Peptidase_S8/S53_dom"/>
</dbReference>
<evidence type="ECO:0000313" key="5">
    <source>
        <dbReference type="EMBL" id="EQD78511.1"/>
    </source>
</evidence>
<evidence type="ECO:0000259" key="4">
    <source>
        <dbReference type="PROSITE" id="PS51695"/>
    </source>
</evidence>
<dbReference type="AlphaFoldDB" id="T1BZ19"/>
<keyword evidence="1" id="KW-0645">Protease</keyword>
<dbReference type="InterPro" id="IPR023828">
    <property type="entry name" value="Peptidase_S8_Ser-AS"/>
</dbReference>
<gene>
    <name evidence="5" type="ORF">B1B_00685</name>
</gene>
<evidence type="ECO:0000256" key="2">
    <source>
        <dbReference type="ARBA" id="ARBA00022801"/>
    </source>
</evidence>
<dbReference type="PROSITE" id="PS00138">
    <property type="entry name" value="SUBTILASE_SER"/>
    <property type="match status" value="1"/>
</dbReference>
<organism evidence="5">
    <name type="scientific">mine drainage metagenome</name>
    <dbReference type="NCBI Taxonomy" id="410659"/>
    <lineage>
        <taxon>unclassified sequences</taxon>
        <taxon>metagenomes</taxon>
        <taxon>ecological metagenomes</taxon>
    </lineage>
</organism>
<feature type="domain" description="Peptidase S53" evidence="4">
    <location>
        <begin position="1"/>
        <end position="329"/>
    </location>
</feature>
<dbReference type="Gene3D" id="3.40.50.200">
    <property type="entry name" value="Peptidase S8/S53 domain"/>
    <property type="match status" value="1"/>
</dbReference>
<dbReference type="GO" id="GO:0006508">
    <property type="term" value="P:proteolysis"/>
    <property type="evidence" value="ECO:0007669"/>
    <property type="project" value="UniProtKB-KW"/>
</dbReference>
<dbReference type="PANTHER" id="PTHR14218">
    <property type="entry name" value="PROTEASE S8 TRIPEPTIDYL PEPTIDASE I CLN2"/>
    <property type="match status" value="1"/>
</dbReference>
<dbReference type="InterPro" id="IPR036852">
    <property type="entry name" value="Peptidase_S8/S53_dom_sf"/>
</dbReference>
<dbReference type="GO" id="GO:0004252">
    <property type="term" value="F:serine-type endopeptidase activity"/>
    <property type="evidence" value="ECO:0007669"/>
    <property type="project" value="InterPro"/>
</dbReference>
<dbReference type="InterPro" id="IPR030400">
    <property type="entry name" value="Sedolisin_dom"/>
</dbReference>
<dbReference type="SUPFAM" id="SSF52743">
    <property type="entry name" value="Subtilisin-like"/>
    <property type="match status" value="1"/>
</dbReference>
<evidence type="ECO:0000256" key="3">
    <source>
        <dbReference type="ARBA" id="ARBA00022825"/>
    </source>
</evidence>
<proteinExistence type="predicted"/>
<dbReference type="PANTHER" id="PTHR14218:SF15">
    <property type="entry name" value="TRIPEPTIDYL-PEPTIDASE 1"/>
    <property type="match status" value="1"/>
</dbReference>
<evidence type="ECO:0000256" key="1">
    <source>
        <dbReference type="ARBA" id="ARBA00022670"/>
    </source>
</evidence>
<dbReference type="EMBL" id="AUZY01000508">
    <property type="protein sequence ID" value="EQD78511.1"/>
    <property type="molecule type" value="Genomic_DNA"/>
</dbReference>